<dbReference type="PANTHER" id="PTHR48100:SF51">
    <property type="entry name" value="PHOSPHOGLYCERATE MUTASE"/>
    <property type="match status" value="1"/>
</dbReference>
<comment type="caution">
    <text evidence="1">The sequence shown here is derived from an EMBL/GenBank/DDBJ whole genome shotgun (WGS) entry which is preliminary data.</text>
</comment>
<dbReference type="GO" id="GO:0005737">
    <property type="term" value="C:cytoplasm"/>
    <property type="evidence" value="ECO:0007669"/>
    <property type="project" value="TreeGrafter"/>
</dbReference>
<dbReference type="SUPFAM" id="SSF53254">
    <property type="entry name" value="Phosphoglycerate mutase-like"/>
    <property type="match status" value="1"/>
</dbReference>
<evidence type="ECO:0000313" key="1">
    <source>
        <dbReference type="EMBL" id="HCT15796.1"/>
    </source>
</evidence>
<evidence type="ECO:0000313" key="2">
    <source>
        <dbReference type="Proteomes" id="UP000261739"/>
    </source>
</evidence>
<dbReference type="STRING" id="863239.GCA_000213935_01213"/>
<proteinExistence type="predicted"/>
<dbReference type="InterPro" id="IPR050275">
    <property type="entry name" value="PGM_Phosphatase"/>
</dbReference>
<dbReference type="SMART" id="SM00855">
    <property type="entry name" value="PGAM"/>
    <property type="match status" value="1"/>
</dbReference>
<dbReference type="CDD" id="cd07067">
    <property type="entry name" value="HP_PGM_like"/>
    <property type="match status" value="1"/>
</dbReference>
<reference evidence="1 2" key="1">
    <citation type="journal article" date="2018" name="Nat. Biotechnol.">
        <title>A standardized bacterial taxonomy based on genome phylogeny substantially revises the tree of life.</title>
        <authorList>
            <person name="Parks D.H."/>
            <person name="Chuvochina M."/>
            <person name="Waite D.W."/>
            <person name="Rinke C."/>
            <person name="Skarshewski A."/>
            <person name="Chaumeil P.A."/>
            <person name="Hugenholtz P."/>
        </authorList>
    </citation>
    <scope>NUCLEOTIDE SEQUENCE [LARGE SCALE GENOMIC DNA]</scope>
    <source>
        <strain evidence="1">UBA11247</strain>
    </source>
</reference>
<dbReference type="InterPro" id="IPR029033">
    <property type="entry name" value="His_PPase_superfam"/>
</dbReference>
<dbReference type="Pfam" id="PF00300">
    <property type="entry name" value="His_Phos_1"/>
    <property type="match status" value="1"/>
</dbReference>
<dbReference type="PANTHER" id="PTHR48100">
    <property type="entry name" value="BROAD-SPECIFICITY PHOSPHATASE YOR283W-RELATED"/>
    <property type="match status" value="1"/>
</dbReference>
<name>A0A3D4T2N4_9CORY</name>
<protein>
    <submittedName>
        <fullName evidence="1">Histidine phosphatase family protein</fullName>
    </submittedName>
</protein>
<dbReference type="Gene3D" id="3.40.50.1240">
    <property type="entry name" value="Phosphoglycerate mutase-like"/>
    <property type="match status" value="1"/>
</dbReference>
<dbReference type="InterPro" id="IPR013078">
    <property type="entry name" value="His_Pase_superF_clade-1"/>
</dbReference>
<dbReference type="EMBL" id="DQID01000344">
    <property type="protein sequence ID" value="HCT15796.1"/>
    <property type="molecule type" value="Genomic_DNA"/>
</dbReference>
<dbReference type="AlphaFoldDB" id="A0A3D4T2N4"/>
<accession>A0A3D4T2N4</accession>
<organism evidence="1 2">
    <name type="scientific">Corynebacterium nuruki</name>
    <dbReference type="NCBI Taxonomy" id="1032851"/>
    <lineage>
        <taxon>Bacteria</taxon>
        <taxon>Bacillati</taxon>
        <taxon>Actinomycetota</taxon>
        <taxon>Actinomycetes</taxon>
        <taxon>Mycobacteriales</taxon>
        <taxon>Corynebacteriaceae</taxon>
        <taxon>Corynebacterium</taxon>
    </lineage>
</organism>
<dbReference type="Proteomes" id="UP000261739">
    <property type="component" value="Unassembled WGS sequence"/>
</dbReference>
<dbReference type="GO" id="GO:0016791">
    <property type="term" value="F:phosphatase activity"/>
    <property type="evidence" value="ECO:0007669"/>
    <property type="project" value="TreeGrafter"/>
</dbReference>
<gene>
    <name evidence="1" type="ORF">DIW82_13685</name>
</gene>
<sequence>MSTIVHLVRHGEVHNPDRILYGRLPGWHLSVRGRQMAAAVAQDFADHDIRALVASPLQRAQETAAPILDGLNAAGAGLDLVTDEDLLEAGNDLQGLHIKGVRSALWNPKRWPMLRQPSVPSWGEPYTEIVDRMWLAIDRARVAALSHEAVCVSHQLPVVCVQRDVQGLPLQHNPANRRCNLASVTSLVFDGPGDTELTDMIYSEPAQEI</sequence>